<keyword evidence="2" id="KW-1185">Reference proteome</keyword>
<name>A0ABZ0EG80_9BURK</name>
<evidence type="ECO:0000313" key="1">
    <source>
        <dbReference type="EMBL" id="WOD15515.1"/>
    </source>
</evidence>
<sequence length="175" mass="19554">MPAPQVEFHVPIASPVFDIDETQTKRLMQVAGIHESFRVGSERLMRLPPQTVVKLARVFNTEPMAFLNAWENRQQWVLVTAVETFKDVVLGATAFEFAPSFGANPPAHSVLVEAKDLSRRIMFESQHGLAAPWSETIREAVFDLIAKADEADILLLMSRKTLFSTSEGSGSTKRR</sequence>
<dbReference type="Proteomes" id="UP001302652">
    <property type="component" value="Chromosome 2"/>
</dbReference>
<gene>
    <name evidence="1" type="ORF">RW095_19780</name>
</gene>
<dbReference type="EMBL" id="CP136512">
    <property type="protein sequence ID" value="WOD15515.1"/>
    <property type="molecule type" value="Genomic_DNA"/>
</dbReference>
<organism evidence="1 2">
    <name type="scientific">Paraburkholderia kirstenboschensis</name>
    <dbReference type="NCBI Taxonomy" id="1245436"/>
    <lineage>
        <taxon>Bacteria</taxon>
        <taxon>Pseudomonadati</taxon>
        <taxon>Pseudomonadota</taxon>
        <taxon>Betaproteobacteria</taxon>
        <taxon>Burkholderiales</taxon>
        <taxon>Burkholderiaceae</taxon>
        <taxon>Paraburkholderia</taxon>
    </lineage>
</organism>
<proteinExistence type="predicted"/>
<protein>
    <submittedName>
        <fullName evidence="1">Uncharacterized protein</fullName>
    </submittedName>
</protein>
<dbReference type="RefSeq" id="WP_317017802.1">
    <property type="nucleotide sequence ID" value="NZ_CP136512.1"/>
</dbReference>
<accession>A0ABZ0EG80</accession>
<reference evidence="1 2" key="1">
    <citation type="submission" date="2023-10" db="EMBL/GenBank/DDBJ databases">
        <title>Surface-active antibiotics is a multifunctional adaptation for post-fire microbes.</title>
        <authorList>
            <person name="Liu M.D."/>
            <person name="Du Y."/>
            <person name="Koupaei S.K."/>
            <person name="Kim N.R."/>
            <person name="Zhang W."/>
            <person name="Traxler M.F."/>
        </authorList>
    </citation>
    <scope>NUCLEOTIDE SEQUENCE [LARGE SCALE GENOMIC DNA]</scope>
    <source>
        <strain evidence="1 2">F3</strain>
    </source>
</reference>
<evidence type="ECO:0000313" key="2">
    <source>
        <dbReference type="Proteomes" id="UP001302652"/>
    </source>
</evidence>